<feature type="transmembrane region" description="Helical" evidence="1">
    <location>
        <begin position="279"/>
        <end position="300"/>
    </location>
</feature>
<feature type="transmembrane region" description="Helical" evidence="1">
    <location>
        <begin position="320"/>
        <end position="340"/>
    </location>
</feature>
<feature type="transmembrane region" description="Helical" evidence="1">
    <location>
        <begin position="99"/>
        <end position="119"/>
    </location>
</feature>
<evidence type="ECO:0000256" key="1">
    <source>
        <dbReference type="SAM" id="Phobius"/>
    </source>
</evidence>
<dbReference type="Proteomes" id="UP000001357">
    <property type="component" value="Unassembled WGS sequence"/>
</dbReference>
<gene>
    <name evidence="2" type="ORF">MONBRDRAFT_22159</name>
</gene>
<dbReference type="GeneID" id="5887813"/>
<feature type="transmembrane region" description="Helical" evidence="1">
    <location>
        <begin position="397"/>
        <end position="420"/>
    </location>
</feature>
<dbReference type="OMA" id="LIFGWQP"/>
<proteinExistence type="predicted"/>
<dbReference type="KEGG" id="mbr:MONBRDRAFT_22159"/>
<dbReference type="AlphaFoldDB" id="A9UPR0"/>
<protein>
    <submittedName>
        <fullName evidence="2">Uncharacterized protein</fullName>
    </submittedName>
</protein>
<feature type="transmembrane region" description="Helical" evidence="1">
    <location>
        <begin position="352"/>
        <end position="377"/>
    </location>
</feature>
<keyword evidence="3" id="KW-1185">Reference proteome</keyword>
<accession>A9UPR0</accession>
<feature type="transmembrane region" description="Helical" evidence="1">
    <location>
        <begin position="131"/>
        <end position="153"/>
    </location>
</feature>
<sequence>MTSLREVSKGWEPEPVPWSALGPVDESSSVLRQHKLYTEHQRHLERRARWAYALHLLVGNAVFYIINSLFLGPLVVFLDRPMPEKKTIAADMSLRPIPPLSPTMMFITIVALMAAIVLATAWDVVVNDKSVVLWTMAAVSGSLGCFGNLMSWAWAAPRGPLMMSALSAGMGAGALIPSLISLVMNPGGHHPTFGVEAFYLIAAVLIACSVVAVWFLDYSHFFAPFWQALPASTASKQALPSSLSINEDEEARTPLLPPEDEGDGDLAAQLSGVPTRGRLIWRMLTICWGASLIFGWQPGLVPYLVPNGHPLIAFQVAGQMYLGALQSGLFAAMLVLALVCNQHQAWFTVVMTLLNTCFAWCYGVLSTRIMITAAHFVGVVYPATSPEQRPADADDRVIQLMGAALSLGSGIGGVGSYFLVNKWLDQYLHEA</sequence>
<dbReference type="RefSeq" id="XP_001742676.1">
    <property type="nucleotide sequence ID" value="XM_001742624.1"/>
</dbReference>
<reference evidence="2 3" key="1">
    <citation type="journal article" date="2008" name="Nature">
        <title>The genome of the choanoflagellate Monosiga brevicollis and the origin of metazoans.</title>
        <authorList>
            <consortium name="JGI Sequencing"/>
            <person name="King N."/>
            <person name="Westbrook M.J."/>
            <person name="Young S.L."/>
            <person name="Kuo A."/>
            <person name="Abedin M."/>
            <person name="Chapman J."/>
            <person name="Fairclough S."/>
            <person name="Hellsten U."/>
            <person name="Isogai Y."/>
            <person name="Letunic I."/>
            <person name="Marr M."/>
            <person name="Pincus D."/>
            <person name="Putnam N."/>
            <person name="Rokas A."/>
            <person name="Wright K.J."/>
            <person name="Zuzow R."/>
            <person name="Dirks W."/>
            <person name="Good M."/>
            <person name="Goodstein D."/>
            <person name="Lemons D."/>
            <person name="Li W."/>
            <person name="Lyons J.B."/>
            <person name="Morris A."/>
            <person name="Nichols S."/>
            <person name="Richter D.J."/>
            <person name="Salamov A."/>
            <person name="Bork P."/>
            <person name="Lim W.A."/>
            <person name="Manning G."/>
            <person name="Miller W.T."/>
            <person name="McGinnis W."/>
            <person name="Shapiro H."/>
            <person name="Tjian R."/>
            <person name="Grigoriev I.V."/>
            <person name="Rokhsar D."/>
        </authorList>
    </citation>
    <scope>NUCLEOTIDE SEQUENCE [LARGE SCALE GENOMIC DNA]</scope>
    <source>
        <strain evidence="3">MX1 / ATCC 50154</strain>
    </source>
</reference>
<evidence type="ECO:0000313" key="3">
    <source>
        <dbReference type="Proteomes" id="UP000001357"/>
    </source>
</evidence>
<dbReference type="InParanoid" id="A9UPR0"/>
<feature type="transmembrane region" description="Helical" evidence="1">
    <location>
        <begin position="52"/>
        <end position="78"/>
    </location>
</feature>
<dbReference type="EMBL" id="CH991543">
    <property type="protein sequence ID" value="EDQ92914.1"/>
    <property type="molecule type" value="Genomic_DNA"/>
</dbReference>
<evidence type="ECO:0000313" key="2">
    <source>
        <dbReference type="EMBL" id="EDQ92914.1"/>
    </source>
</evidence>
<name>A9UPR0_MONBE</name>
<organism evidence="2 3">
    <name type="scientific">Monosiga brevicollis</name>
    <name type="common">Choanoflagellate</name>
    <dbReference type="NCBI Taxonomy" id="81824"/>
    <lineage>
        <taxon>Eukaryota</taxon>
        <taxon>Choanoflagellata</taxon>
        <taxon>Craspedida</taxon>
        <taxon>Salpingoecidae</taxon>
        <taxon>Monosiga</taxon>
    </lineage>
</organism>
<feature type="transmembrane region" description="Helical" evidence="1">
    <location>
        <begin position="197"/>
        <end position="216"/>
    </location>
</feature>
<keyword evidence="1" id="KW-0472">Membrane</keyword>
<keyword evidence="1" id="KW-0812">Transmembrane</keyword>
<keyword evidence="1" id="KW-1133">Transmembrane helix</keyword>